<dbReference type="Proteomes" id="UP001370348">
    <property type="component" value="Chromosome"/>
</dbReference>
<name>A0ABZ2LPQ7_9BACT</name>
<proteinExistence type="predicted"/>
<keyword evidence="4" id="KW-1185">Reference proteome</keyword>
<dbReference type="EMBL" id="CP089984">
    <property type="protein sequence ID" value="WXB12710.1"/>
    <property type="molecule type" value="Genomic_DNA"/>
</dbReference>
<accession>A0ABZ2LPQ7</accession>
<dbReference type="InterPro" id="IPR011990">
    <property type="entry name" value="TPR-like_helical_dom_sf"/>
</dbReference>
<protein>
    <submittedName>
        <fullName evidence="3">Tetratricopeptide repeat protein</fullName>
    </submittedName>
</protein>
<reference evidence="3 4" key="1">
    <citation type="submission" date="2021-12" db="EMBL/GenBank/DDBJ databases">
        <title>Discovery of the Pendulisporaceae a myxobacterial family with distinct sporulation behavior and unique specialized metabolism.</title>
        <authorList>
            <person name="Garcia R."/>
            <person name="Popoff A."/>
            <person name="Bader C.D."/>
            <person name="Loehr J."/>
            <person name="Walesch S."/>
            <person name="Walt C."/>
            <person name="Boldt J."/>
            <person name="Bunk B."/>
            <person name="Haeckl F.J.F.P.J."/>
            <person name="Gunesch A.P."/>
            <person name="Birkelbach J."/>
            <person name="Nuebel U."/>
            <person name="Pietschmann T."/>
            <person name="Bach T."/>
            <person name="Mueller R."/>
        </authorList>
    </citation>
    <scope>NUCLEOTIDE SEQUENCE [LARGE SCALE GENOMIC DNA]</scope>
    <source>
        <strain evidence="3 4">MSr11954</strain>
    </source>
</reference>
<organism evidence="3 4">
    <name type="scientific">Pendulispora albinea</name>
    <dbReference type="NCBI Taxonomy" id="2741071"/>
    <lineage>
        <taxon>Bacteria</taxon>
        <taxon>Pseudomonadati</taxon>
        <taxon>Myxococcota</taxon>
        <taxon>Myxococcia</taxon>
        <taxon>Myxococcales</taxon>
        <taxon>Sorangiineae</taxon>
        <taxon>Pendulisporaceae</taxon>
        <taxon>Pendulispora</taxon>
    </lineage>
</organism>
<feature type="transmembrane region" description="Helical" evidence="2">
    <location>
        <begin position="245"/>
        <end position="268"/>
    </location>
</feature>
<sequence length="291" mass="30763">MVLASTPAVAFAQRKGTRVPTPPRAGATPPASTGAASGSSGAAGTSGTAGNTGTTGNDSTAQVPDPETAAKAQQHFQHARELYQQGSYTEAIGELEAAHKLDPAAKDLVYNLIVVNEKLGRIDAALEHMQTYKSMNLDTAERARAETVTRRLEGAKRELEAQRPKPPPPEKQIVERRVTVTKKVEYGRIDALTITSAAVAVAGIGVGTFFGLKAMNDRPSKDFTTGRDGTYDDLTRRADDAHKQAIFADIGFAVGAVGAVATLVLYFARTKTPKDSEITVSGGTTSFRLSF</sequence>
<evidence type="ECO:0000256" key="1">
    <source>
        <dbReference type="SAM" id="MobiDB-lite"/>
    </source>
</evidence>
<evidence type="ECO:0000313" key="4">
    <source>
        <dbReference type="Proteomes" id="UP001370348"/>
    </source>
</evidence>
<dbReference type="SUPFAM" id="SSF48452">
    <property type="entry name" value="TPR-like"/>
    <property type="match status" value="1"/>
</dbReference>
<evidence type="ECO:0000313" key="3">
    <source>
        <dbReference type="EMBL" id="WXB12710.1"/>
    </source>
</evidence>
<keyword evidence="2" id="KW-0812">Transmembrane</keyword>
<dbReference type="RefSeq" id="WP_394822331.1">
    <property type="nucleotide sequence ID" value="NZ_CP089984.1"/>
</dbReference>
<gene>
    <name evidence="3" type="ORF">LZC94_33275</name>
</gene>
<keyword evidence="2" id="KW-0472">Membrane</keyword>
<dbReference type="Gene3D" id="1.25.40.10">
    <property type="entry name" value="Tetratricopeptide repeat domain"/>
    <property type="match status" value="1"/>
</dbReference>
<dbReference type="Pfam" id="PF14559">
    <property type="entry name" value="TPR_19"/>
    <property type="match status" value="1"/>
</dbReference>
<keyword evidence="2" id="KW-1133">Transmembrane helix</keyword>
<feature type="compositionally biased region" description="Low complexity" evidence="1">
    <location>
        <begin position="24"/>
        <end position="61"/>
    </location>
</feature>
<feature type="transmembrane region" description="Helical" evidence="2">
    <location>
        <begin position="191"/>
        <end position="212"/>
    </location>
</feature>
<feature type="region of interest" description="Disordered" evidence="1">
    <location>
        <begin position="1"/>
        <end position="77"/>
    </location>
</feature>
<evidence type="ECO:0000256" key="2">
    <source>
        <dbReference type="SAM" id="Phobius"/>
    </source>
</evidence>